<dbReference type="Proteomes" id="UP001172708">
    <property type="component" value="Unassembled WGS sequence"/>
</dbReference>
<keyword evidence="2" id="KW-1185">Reference proteome</keyword>
<accession>A0ABT8GEN4</accession>
<gene>
    <name evidence="1" type="ORF">QQX02_03010</name>
</gene>
<name>A0ABT8GEN4_9MICO</name>
<proteinExistence type="predicted"/>
<protein>
    <recommendedName>
        <fullName evidence="3">EamA family transporter</fullName>
    </recommendedName>
</protein>
<organism evidence="1 2">
    <name type="scientific">Demequina muriae</name>
    <dbReference type="NCBI Taxonomy" id="3051664"/>
    <lineage>
        <taxon>Bacteria</taxon>
        <taxon>Bacillati</taxon>
        <taxon>Actinomycetota</taxon>
        <taxon>Actinomycetes</taxon>
        <taxon>Micrococcales</taxon>
        <taxon>Demequinaceae</taxon>
        <taxon>Demequina</taxon>
    </lineage>
</organism>
<evidence type="ECO:0000313" key="2">
    <source>
        <dbReference type="Proteomes" id="UP001172708"/>
    </source>
</evidence>
<evidence type="ECO:0008006" key="3">
    <source>
        <dbReference type="Google" id="ProtNLM"/>
    </source>
</evidence>
<reference evidence="1" key="1">
    <citation type="submission" date="2023-06" db="EMBL/GenBank/DDBJ databases">
        <title>Egi l300058.</title>
        <authorList>
            <person name="Gao L."/>
            <person name="Fang B.-Z."/>
            <person name="Li W.-J."/>
        </authorList>
    </citation>
    <scope>NUCLEOTIDE SEQUENCE</scope>
    <source>
        <strain evidence="1">EGI L300058</strain>
    </source>
</reference>
<sequence>MTDKNTAPRRTNPLAIALWVVVGSGLVYGVTQTAIKAAALFTG</sequence>
<dbReference type="RefSeq" id="WP_274519730.1">
    <property type="nucleotide sequence ID" value="NZ_JAUHQA010000001.1"/>
</dbReference>
<evidence type="ECO:0000313" key="1">
    <source>
        <dbReference type="EMBL" id="MDN4479891.1"/>
    </source>
</evidence>
<comment type="caution">
    <text evidence="1">The sequence shown here is derived from an EMBL/GenBank/DDBJ whole genome shotgun (WGS) entry which is preliminary data.</text>
</comment>
<dbReference type="EMBL" id="JAUHQA010000001">
    <property type="protein sequence ID" value="MDN4479891.1"/>
    <property type="molecule type" value="Genomic_DNA"/>
</dbReference>